<reference evidence="1 2" key="2">
    <citation type="journal article" date="2022" name="Mol. Ecol. Resour.">
        <title>The genomes of chicory, endive, great burdock and yacon provide insights into Asteraceae paleo-polyploidization history and plant inulin production.</title>
        <authorList>
            <person name="Fan W."/>
            <person name="Wang S."/>
            <person name="Wang H."/>
            <person name="Wang A."/>
            <person name="Jiang F."/>
            <person name="Liu H."/>
            <person name="Zhao H."/>
            <person name="Xu D."/>
            <person name="Zhang Y."/>
        </authorList>
    </citation>
    <scope>NUCLEOTIDE SEQUENCE [LARGE SCALE GENOMIC DNA]</scope>
    <source>
        <strain evidence="2">cv. Yunnan</strain>
        <tissue evidence="1">Leaves</tissue>
    </source>
</reference>
<comment type="caution">
    <text evidence="1">The sequence shown here is derived from an EMBL/GenBank/DDBJ whole genome shotgun (WGS) entry which is preliminary data.</text>
</comment>
<dbReference type="Proteomes" id="UP001056120">
    <property type="component" value="Linkage Group LG10"/>
</dbReference>
<dbReference type="EMBL" id="CM042027">
    <property type="protein sequence ID" value="KAI3802047.1"/>
    <property type="molecule type" value="Genomic_DNA"/>
</dbReference>
<accession>A0ACB9I4Q2</accession>
<reference evidence="2" key="1">
    <citation type="journal article" date="2022" name="Mol. Ecol. Resour.">
        <title>The genomes of chicory, endive, great burdock and yacon provide insights into Asteraceae palaeo-polyploidization history and plant inulin production.</title>
        <authorList>
            <person name="Fan W."/>
            <person name="Wang S."/>
            <person name="Wang H."/>
            <person name="Wang A."/>
            <person name="Jiang F."/>
            <person name="Liu H."/>
            <person name="Zhao H."/>
            <person name="Xu D."/>
            <person name="Zhang Y."/>
        </authorList>
    </citation>
    <scope>NUCLEOTIDE SEQUENCE [LARGE SCALE GENOMIC DNA]</scope>
    <source>
        <strain evidence="2">cv. Yunnan</strain>
    </source>
</reference>
<organism evidence="1 2">
    <name type="scientific">Smallanthus sonchifolius</name>
    <dbReference type="NCBI Taxonomy" id="185202"/>
    <lineage>
        <taxon>Eukaryota</taxon>
        <taxon>Viridiplantae</taxon>
        <taxon>Streptophyta</taxon>
        <taxon>Embryophyta</taxon>
        <taxon>Tracheophyta</taxon>
        <taxon>Spermatophyta</taxon>
        <taxon>Magnoliopsida</taxon>
        <taxon>eudicotyledons</taxon>
        <taxon>Gunneridae</taxon>
        <taxon>Pentapetalae</taxon>
        <taxon>asterids</taxon>
        <taxon>campanulids</taxon>
        <taxon>Asterales</taxon>
        <taxon>Asteraceae</taxon>
        <taxon>Asteroideae</taxon>
        <taxon>Heliantheae alliance</taxon>
        <taxon>Millerieae</taxon>
        <taxon>Smallanthus</taxon>
    </lineage>
</organism>
<name>A0ACB9I4Q2_9ASTR</name>
<sequence>MRIVHLRFDPNHTPIGFLYLRFAAKPKTLWGWFEPYVKDDEVRVNLLFMENLVAKNGYGNFGGLQVC</sequence>
<evidence type="ECO:0000313" key="2">
    <source>
        <dbReference type="Proteomes" id="UP001056120"/>
    </source>
</evidence>
<gene>
    <name evidence="1" type="ORF">L1987_30171</name>
</gene>
<keyword evidence="2" id="KW-1185">Reference proteome</keyword>
<evidence type="ECO:0000313" key="1">
    <source>
        <dbReference type="EMBL" id="KAI3802047.1"/>
    </source>
</evidence>
<protein>
    <submittedName>
        <fullName evidence="1">Uncharacterized protein</fullName>
    </submittedName>
</protein>
<proteinExistence type="predicted"/>